<dbReference type="AlphaFoldDB" id="A0A1M6BTP2"/>
<dbReference type="Gene3D" id="3.40.50.300">
    <property type="entry name" value="P-loop containing nucleotide triphosphate hydrolases"/>
    <property type="match status" value="1"/>
</dbReference>
<dbReference type="GO" id="GO:0022857">
    <property type="term" value="F:transmembrane transporter activity"/>
    <property type="evidence" value="ECO:0007669"/>
    <property type="project" value="TreeGrafter"/>
</dbReference>
<dbReference type="GO" id="GO:0016887">
    <property type="term" value="F:ATP hydrolysis activity"/>
    <property type="evidence" value="ECO:0007669"/>
    <property type="project" value="InterPro"/>
</dbReference>
<dbReference type="EMBL" id="FQXU01000015">
    <property type="protein sequence ID" value="SHI52061.1"/>
    <property type="molecule type" value="Genomic_DNA"/>
</dbReference>
<evidence type="ECO:0000259" key="4">
    <source>
        <dbReference type="PROSITE" id="PS50893"/>
    </source>
</evidence>
<feature type="domain" description="ABC transporter" evidence="4">
    <location>
        <begin position="3"/>
        <end position="224"/>
    </location>
</feature>
<evidence type="ECO:0000256" key="1">
    <source>
        <dbReference type="ARBA" id="ARBA00022448"/>
    </source>
</evidence>
<dbReference type="Proteomes" id="UP000184241">
    <property type="component" value="Unassembled WGS sequence"/>
</dbReference>
<dbReference type="InterPro" id="IPR003593">
    <property type="entry name" value="AAA+_ATPase"/>
</dbReference>
<evidence type="ECO:0000313" key="6">
    <source>
        <dbReference type="Proteomes" id="UP000184241"/>
    </source>
</evidence>
<keyword evidence="1" id="KW-0813">Transport</keyword>
<keyword evidence="2" id="KW-0547">Nucleotide-binding</keyword>
<organism evidence="5 6">
    <name type="scientific">Clostridium intestinale DSM 6191</name>
    <dbReference type="NCBI Taxonomy" id="1121320"/>
    <lineage>
        <taxon>Bacteria</taxon>
        <taxon>Bacillati</taxon>
        <taxon>Bacillota</taxon>
        <taxon>Clostridia</taxon>
        <taxon>Eubacteriales</taxon>
        <taxon>Clostridiaceae</taxon>
        <taxon>Clostridium</taxon>
    </lineage>
</organism>
<dbReference type="InterPro" id="IPR017871">
    <property type="entry name" value="ABC_transporter-like_CS"/>
</dbReference>
<evidence type="ECO:0000256" key="2">
    <source>
        <dbReference type="ARBA" id="ARBA00022741"/>
    </source>
</evidence>
<dbReference type="Pfam" id="PF00005">
    <property type="entry name" value="ABC_tran"/>
    <property type="match status" value="1"/>
</dbReference>
<dbReference type="RefSeq" id="WP_083553601.1">
    <property type="nucleotide sequence ID" value="NZ_FQXU01000015.1"/>
</dbReference>
<dbReference type="PROSITE" id="PS50893">
    <property type="entry name" value="ABC_TRANSPORTER_2"/>
    <property type="match status" value="1"/>
</dbReference>
<accession>A0A1M6BTP2</accession>
<gene>
    <name evidence="5" type="ORF">SAMN02745941_03942</name>
</gene>
<dbReference type="GO" id="GO:0005886">
    <property type="term" value="C:plasma membrane"/>
    <property type="evidence" value="ECO:0007669"/>
    <property type="project" value="TreeGrafter"/>
</dbReference>
<protein>
    <submittedName>
        <fullName evidence="5">Putative ABC transport system ATP-binding protein</fullName>
    </submittedName>
</protein>
<sequence>MIFNIENLNMIYDMEKEAMTYAVKNINLSLENNKMIGIMGPSGSGKSSLIYSMAGLKKPTSGKISYNGQDYESMSLNALAKLRKKEFGFIFQRHFLIEYMSVLDNILVPINSNSKADKQRAIELLGRMGIENLYNKKPSKLSGGQRQKVAIARALINNPKVIFGDELTAALDHESSSEVMKMLDEYKKNALIVIVTHDKTILKDADAIVNIWDGSITSIEEKER</sequence>
<keyword evidence="3 5" id="KW-0067">ATP-binding</keyword>
<dbReference type="CDD" id="cd03255">
    <property type="entry name" value="ABC_MJ0796_LolCDE_FtsE"/>
    <property type="match status" value="1"/>
</dbReference>
<dbReference type="PROSITE" id="PS00211">
    <property type="entry name" value="ABC_TRANSPORTER_1"/>
    <property type="match status" value="1"/>
</dbReference>
<reference evidence="5 6" key="1">
    <citation type="submission" date="2016-11" db="EMBL/GenBank/DDBJ databases">
        <authorList>
            <person name="Jaros S."/>
            <person name="Januszkiewicz K."/>
            <person name="Wedrychowicz H."/>
        </authorList>
    </citation>
    <scope>NUCLEOTIDE SEQUENCE [LARGE SCALE GENOMIC DNA]</scope>
    <source>
        <strain evidence="5 6">DSM 6191</strain>
    </source>
</reference>
<proteinExistence type="predicted"/>
<dbReference type="InterPro" id="IPR027417">
    <property type="entry name" value="P-loop_NTPase"/>
</dbReference>
<dbReference type="SMART" id="SM00382">
    <property type="entry name" value="AAA"/>
    <property type="match status" value="1"/>
</dbReference>
<dbReference type="InterPro" id="IPR003439">
    <property type="entry name" value="ABC_transporter-like_ATP-bd"/>
</dbReference>
<dbReference type="SUPFAM" id="SSF52540">
    <property type="entry name" value="P-loop containing nucleoside triphosphate hydrolases"/>
    <property type="match status" value="1"/>
</dbReference>
<name>A0A1M6BTP2_9CLOT</name>
<dbReference type="PANTHER" id="PTHR24220">
    <property type="entry name" value="IMPORT ATP-BINDING PROTEIN"/>
    <property type="match status" value="1"/>
</dbReference>
<dbReference type="GO" id="GO:0005524">
    <property type="term" value="F:ATP binding"/>
    <property type="evidence" value="ECO:0007669"/>
    <property type="project" value="UniProtKB-KW"/>
</dbReference>
<evidence type="ECO:0000313" key="5">
    <source>
        <dbReference type="EMBL" id="SHI52061.1"/>
    </source>
</evidence>
<dbReference type="InterPro" id="IPR017911">
    <property type="entry name" value="MacB-like_ATP-bd"/>
</dbReference>
<evidence type="ECO:0000256" key="3">
    <source>
        <dbReference type="ARBA" id="ARBA00022840"/>
    </source>
</evidence>
<dbReference type="InterPro" id="IPR015854">
    <property type="entry name" value="ABC_transpr_LolD-like"/>
</dbReference>